<dbReference type="GO" id="GO:0005615">
    <property type="term" value="C:extracellular space"/>
    <property type="evidence" value="ECO:0007669"/>
    <property type="project" value="TreeGrafter"/>
</dbReference>
<protein>
    <submittedName>
        <fullName evidence="1">Protein takeout</fullName>
    </submittedName>
</protein>
<evidence type="ECO:0000313" key="2">
    <source>
        <dbReference type="EMBL" id="JAG53510.1"/>
    </source>
</evidence>
<evidence type="ECO:0000313" key="1">
    <source>
        <dbReference type="EMBL" id="JAG36975.1"/>
    </source>
</evidence>
<dbReference type="InterPro" id="IPR038606">
    <property type="entry name" value="To_sf"/>
</dbReference>
<reference evidence="1" key="2">
    <citation type="submission" date="2014-07" db="EMBL/GenBank/DDBJ databases">
        <authorList>
            <person name="Hull J."/>
        </authorList>
    </citation>
    <scope>NUCLEOTIDE SEQUENCE</scope>
</reference>
<reference evidence="2" key="3">
    <citation type="submission" date="2014-09" db="EMBL/GenBank/DDBJ databases">
        <authorList>
            <person name="Magalhaes I.L.F."/>
            <person name="Oliveira U."/>
            <person name="Santos F.R."/>
            <person name="Vidigal T.H.D.A."/>
            <person name="Brescovit A.D."/>
            <person name="Santos A.J."/>
        </authorList>
    </citation>
    <scope>NUCLEOTIDE SEQUENCE</scope>
</reference>
<accession>A0A0A9Z580</accession>
<dbReference type="AlphaFoldDB" id="A0A0A9Z580"/>
<name>A0A0A9Z580_LYGHE</name>
<feature type="non-terminal residue" evidence="1">
    <location>
        <position position="1"/>
    </location>
</feature>
<dbReference type="InterPro" id="IPR010562">
    <property type="entry name" value="Haemolymph_juvenile_hormone-bd"/>
</dbReference>
<reference evidence="1" key="1">
    <citation type="journal article" date="2014" name="PLoS ONE">
        <title>Transcriptome-Based Identification of ABC Transporters in the Western Tarnished Plant Bug Lygus hesperus.</title>
        <authorList>
            <person name="Hull J.J."/>
            <person name="Chaney K."/>
            <person name="Geib S.M."/>
            <person name="Fabrick J.A."/>
            <person name="Brent C.S."/>
            <person name="Walsh D."/>
            <person name="Lavine L.C."/>
        </authorList>
    </citation>
    <scope>NUCLEOTIDE SEQUENCE</scope>
</reference>
<dbReference type="PANTHER" id="PTHR11008:SF32">
    <property type="entry name" value="CIRCADIAN CLOCK-CONTROLLED PROTEIN DAYWAKE-RELATED"/>
    <property type="match status" value="1"/>
</dbReference>
<dbReference type="EMBL" id="GBRD01012314">
    <property type="protein sequence ID" value="JAG53510.1"/>
    <property type="molecule type" value="Transcribed_RNA"/>
</dbReference>
<dbReference type="PANTHER" id="PTHR11008">
    <property type="entry name" value="PROTEIN TAKEOUT-LIKE PROTEIN"/>
    <property type="match status" value="1"/>
</dbReference>
<proteinExistence type="predicted"/>
<dbReference type="Gene3D" id="3.15.10.30">
    <property type="entry name" value="Haemolymph juvenile hormone binding protein"/>
    <property type="match status" value="1"/>
</dbReference>
<gene>
    <name evidence="1" type="primary">to_25</name>
    <name evidence="1" type="ORF">CM83_38616</name>
</gene>
<organism evidence="1">
    <name type="scientific">Lygus hesperus</name>
    <name type="common">Western plant bug</name>
    <dbReference type="NCBI Taxonomy" id="30085"/>
    <lineage>
        <taxon>Eukaryota</taxon>
        <taxon>Metazoa</taxon>
        <taxon>Ecdysozoa</taxon>
        <taxon>Arthropoda</taxon>
        <taxon>Hexapoda</taxon>
        <taxon>Insecta</taxon>
        <taxon>Pterygota</taxon>
        <taxon>Neoptera</taxon>
        <taxon>Paraneoptera</taxon>
        <taxon>Hemiptera</taxon>
        <taxon>Heteroptera</taxon>
        <taxon>Panheteroptera</taxon>
        <taxon>Cimicomorpha</taxon>
        <taxon>Miridae</taxon>
        <taxon>Mirini</taxon>
        <taxon>Lygus</taxon>
    </lineage>
</organism>
<dbReference type="EMBL" id="GBHO01006629">
    <property type="protein sequence ID" value="JAG36975.1"/>
    <property type="molecule type" value="Transcribed_RNA"/>
</dbReference>
<sequence>KTSSGVPIPSFFASYIKACKRSDPKLNECVVKSGLAAIPKFINGDTKYRVPRLDPLEISELKVHHGGSRALGISMSLKDSKVTGLKSALFQAARTDLKNKHIEWDFFHPYLTIVGKYDIRGQVLLLPVRGSGTSNITLTNRSLISSSTSCSRRGRTVRTT</sequence>
<dbReference type="Pfam" id="PF06585">
    <property type="entry name" value="JHBP"/>
    <property type="match status" value="1"/>
</dbReference>